<dbReference type="VEuPathDB" id="VectorBase:MDOMA2_017450"/>
<dbReference type="InterPro" id="IPR013320">
    <property type="entry name" value="ConA-like_dom_sf"/>
</dbReference>
<evidence type="ECO:0008006" key="2">
    <source>
        <dbReference type="Google" id="ProtNLM"/>
    </source>
</evidence>
<dbReference type="AlphaFoldDB" id="A0A1I8MS91"/>
<protein>
    <recommendedName>
        <fullName evidence="2">Laminin G domain-containing protein</fullName>
    </recommendedName>
</protein>
<dbReference type="EnsemblMetazoa" id="MDOA007930-RB">
    <property type="protein sequence ID" value="MDOA007930-PB"/>
    <property type="gene ID" value="MDOA007930"/>
</dbReference>
<name>A0A1I8MS91_MUSDO</name>
<reference evidence="1" key="1">
    <citation type="submission" date="2020-05" db="UniProtKB">
        <authorList>
            <consortium name="EnsemblMetazoa"/>
        </authorList>
    </citation>
    <scope>IDENTIFICATION</scope>
    <source>
        <strain evidence="1">Aabys</strain>
    </source>
</reference>
<accession>A0A1I8MS91</accession>
<dbReference type="SUPFAM" id="SSF49899">
    <property type="entry name" value="Concanavalin A-like lectins/glucanases"/>
    <property type="match status" value="1"/>
</dbReference>
<dbReference type="eggNOG" id="KOG3546">
    <property type="taxonomic scope" value="Eukaryota"/>
</dbReference>
<sequence>MQIMCSWRKMFSLLLIVLTVGRTQTIELTGQAIKDAIAEYDLLAMINENLNGIEFDYAEDGFPAYKILQIADIKSPYRMILPEKLNAFAIQTTFQTTSPKGGYLFSVVDPLDTVVQFGVHFSPVIKDSWNVSLLYTDSNISPISKRLVTYQLPYEPKKWIKLAFKVMSDKVVFYYNCEERETTSIVRDPLELVFASSSTLYLAQAGPKLGGNMEFPSFLEITFQPAFILVKILCRLWSRISQSPENGGVG</sequence>
<dbReference type="VEuPathDB" id="VectorBase:MDOA007930"/>
<dbReference type="Gene3D" id="2.60.120.200">
    <property type="match status" value="1"/>
</dbReference>
<evidence type="ECO:0000313" key="1">
    <source>
        <dbReference type="EnsemblMetazoa" id="MDOA007930-PB"/>
    </source>
</evidence>
<proteinExistence type="predicted"/>
<organism evidence="1">
    <name type="scientific">Musca domestica</name>
    <name type="common">House fly</name>
    <dbReference type="NCBI Taxonomy" id="7370"/>
    <lineage>
        <taxon>Eukaryota</taxon>
        <taxon>Metazoa</taxon>
        <taxon>Ecdysozoa</taxon>
        <taxon>Arthropoda</taxon>
        <taxon>Hexapoda</taxon>
        <taxon>Insecta</taxon>
        <taxon>Pterygota</taxon>
        <taxon>Neoptera</taxon>
        <taxon>Endopterygota</taxon>
        <taxon>Diptera</taxon>
        <taxon>Brachycera</taxon>
        <taxon>Muscomorpha</taxon>
        <taxon>Muscoidea</taxon>
        <taxon>Muscidae</taxon>
        <taxon>Musca</taxon>
    </lineage>
</organism>